<dbReference type="AlphaFoldDB" id="A0A2H3BZC2"/>
<evidence type="ECO:0000256" key="1">
    <source>
        <dbReference type="SAM" id="MobiDB-lite"/>
    </source>
</evidence>
<sequence length="116" mass="13066">MHRFTTYIQDEDNYLCKKIREYEAIHPATAFQIDKHQHSHAHFNNQHLYHLIQLTGELGFTDTITLGVHLGTQLSGDNKAASANVSTSPGSIHEDGEEWSDLLQDDDAAADFSEEN</sequence>
<accession>A0A2H3BZC2</accession>
<gene>
    <name evidence="2" type="ORF">ARMSODRAFT_1017308</name>
</gene>
<proteinExistence type="predicted"/>
<reference evidence="3" key="1">
    <citation type="journal article" date="2017" name="Nat. Ecol. Evol.">
        <title>Genome expansion and lineage-specific genetic innovations in the forest pathogenic fungi Armillaria.</title>
        <authorList>
            <person name="Sipos G."/>
            <person name="Prasanna A.N."/>
            <person name="Walter M.C."/>
            <person name="O'Connor E."/>
            <person name="Balint B."/>
            <person name="Krizsan K."/>
            <person name="Kiss B."/>
            <person name="Hess J."/>
            <person name="Varga T."/>
            <person name="Slot J."/>
            <person name="Riley R."/>
            <person name="Boka B."/>
            <person name="Rigling D."/>
            <person name="Barry K."/>
            <person name="Lee J."/>
            <person name="Mihaltcheva S."/>
            <person name="LaButti K."/>
            <person name="Lipzen A."/>
            <person name="Waldron R."/>
            <person name="Moloney N.M."/>
            <person name="Sperisen C."/>
            <person name="Kredics L."/>
            <person name="Vagvoelgyi C."/>
            <person name="Patrignani A."/>
            <person name="Fitzpatrick D."/>
            <person name="Nagy I."/>
            <person name="Doyle S."/>
            <person name="Anderson J.B."/>
            <person name="Grigoriev I.V."/>
            <person name="Gueldener U."/>
            <person name="Muensterkoetter M."/>
            <person name="Nagy L.G."/>
        </authorList>
    </citation>
    <scope>NUCLEOTIDE SEQUENCE [LARGE SCALE GENOMIC DNA]</scope>
    <source>
        <strain evidence="3">28-4</strain>
    </source>
</reference>
<keyword evidence="3" id="KW-1185">Reference proteome</keyword>
<evidence type="ECO:0000313" key="3">
    <source>
        <dbReference type="Proteomes" id="UP000218334"/>
    </source>
</evidence>
<protein>
    <submittedName>
        <fullName evidence="2">Uncharacterized protein</fullName>
    </submittedName>
</protein>
<evidence type="ECO:0000313" key="2">
    <source>
        <dbReference type="EMBL" id="PBK71408.1"/>
    </source>
</evidence>
<feature type="compositionally biased region" description="Polar residues" evidence="1">
    <location>
        <begin position="76"/>
        <end position="90"/>
    </location>
</feature>
<feature type="region of interest" description="Disordered" evidence="1">
    <location>
        <begin position="76"/>
        <end position="116"/>
    </location>
</feature>
<organism evidence="2 3">
    <name type="scientific">Armillaria solidipes</name>
    <dbReference type="NCBI Taxonomy" id="1076256"/>
    <lineage>
        <taxon>Eukaryota</taxon>
        <taxon>Fungi</taxon>
        <taxon>Dikarya</taxon>
        <taxon>Basidiomycota</taxon>
        <taxon>Agaricomycotina</taxon>
        <taxon>Agaricomycetes</taxon>
        <taxon>Agaricomycetidae</taxon>
        <taxon>Agaricales</taxon>
        <taxon>Marasmiineae</taxon>
        <taxon>Physalacriaceae</taxon>
        <taxon>Armillaria</taxon>
    </lineage>
</organism>
<dbReference type="Proteomes" id="UP000218334">
    <property type="component" value="Unassembled WGS sequence"/>
</dbReference>
<name>A0A2H3BZC2_9AGAR</name>
<feature type="compositionally biased region" description="Acidic residues" evidence="1">
    <location>
        <begin position="95"/>
        <end position="116"/>
    </location>
</feature>
<dbReference type="EMBL" id="KZ293424">
    <property type="protein sequence ID" value="PBK71408.1"/>
    <property type="molecule type" value="Genomic_DNA"/>
</dbReference>